<evidence type="ECO:0000313" key="2">
    <source>
        <dbReference type="Proteomes" id="UP001201812"/>
    </source>
</evidence>
<gene>
    <name evidence="1" type="ORF">DdX_19137</name>
</gene>
<accession>A0AAD4QSF7</accession>
<evidence type="ECO:0000313" key="1">
    <source>
        <dbReference type="EMBL" id="KAI1696244.1"/>
    </source>
</evidence>
<name>A0AAD4QSF7_9BILA</name>
<sequence>MLSNFWAMFAAQAGNKVVVSSIIVFNYWMYEAQVLAPPVAMFIISSFVRNEYLRFYGLRKSNTATPVVSMNTTSDTNQLRYN</sequence>
<dbReference type="EMBL" id="JAKKPZ010000339">
    <property type="protein sequence ID" value="KAI1696244.1"/>
    <property type="molecule type" value="Genomic_DNA"/>
</dbReference>
<dbReference type="AlphaFoldDB" id="A0AAD4QSF7"/>
<proteinExistence type="predicted"/>
<comment type="caution">
    <text evidence="1">The sequence shown here is derived from an EMBL/GenBank/DDBJ whole genome shotgun (WGS) entry which is preliminary data.</text>
</comment>
<reference evidence="1" key="1">
    <citation type="submission" date="2022-01" db="EMBL/GenBank/DDBJ databases">
        <title>Genome Sequence Resource for Two Populations of Ditylenchus destructor, the Migratory Endoparasitic Phytonematode.</title>
        <authorList>
            <person name="Zhang H."/>
            <person name="Lin R."/>
            <person name="Xie B."/>
        </authorList>
    </citation>
    <scope>NUCLEOTIDE SEQUENCE</scope>
    <source>
        <strain evidence="1">BazhouSP</strain>
    </source>
</reference>
<organism evidence="1 2">
    <name type="scientific">Ditylenchus destructor</name>
    <dbReference type="NCBI Taxonomy" id="166010"/>
    <lineage>
        <taxon>Eukaryota</taxon>
        <taxon>Metazoa</taxon>
        <taxon>Ecdysozoa</taxon>
        <taxon>Nematoda</taxon>
        <taxon>Chromadorea</taxon>
        <taxon>Rhabditida</taxon>
        <taxon>Tylenchina</taxon>
        <taxon>Tylenchomorpha</taxon>
        <taxon>Sphaerularioidea</taxon>
        <taxon>Anguinidae</taxon>
        <taxon>Anguininae</taxon>
        <taxon>Ditylenchus</taxon>
    </lineage>
</organism>
<protein>
    <submittedName>
        <fullName evidence="1">Uncharacterized protein</fullName>
    </submittedName>
</protein>
<dbReference type="Proteomes" id="UP001201812">
    <property type="component" value="Unassembled WGS sequence"/>
</dbReference>
<keyword evidence="2" id="KW-1185">Reference proteome</keyword>